<evidence type="ECO:0000259" key="2">
    <source>
        <dbReference type="Pfam" id="PF01370"/>
    </source>
</evidence>
<dbReference type="PANTHER" id="PTHR43000">
    <property type="entry name" value="DTDP-D-GLUCOSE 4,6-DEHYDRATASE-RELATED"/>
    <property type="match status" value="1"/>
</dbReference>
<dbReference type="EMBL" id="DSMR01000158">
    <property type="protein sequence ID" value="HET46968.1"/>
    <property type="molecule type" value="Genomic_DNA"/>
</dbReference>
<gene>
    <name evidence="3" type="ORF">ENP06_03475</name>
    <name evidence="4" type="ORF">ENQ31_02245</name>
</gene>
<dbReference type="SUPFAM" id="SSF51735">
    <property type="entry name" value="NAD(P)-binding Rossmann-fold domains"/>
    <property type="match status" value="1"/>
</dbReference>
<evidence type="ECO:0000256" key="1">
    <source>
        <dbReference type="ARBA" id="ARBA00007637"/>
    </source>
</evidence>
<dbReference type="Gene3D" id="3.40.50.720">
    <property type="entry name" value="NAD(P)-binding Rossmann-like Domain"/>
    <property type="match status" value="1"/>
</dbReference>
<evidence type="ECO:0000313" key="4">
    <source>
        <dbReference type="EMBL" id="HET46968.1"/>
    </source>
</evidence>
<sequence>MRLHEGTRVLLTGGTGFIGANLTRALLSRGTSVHLLCQPSSSLWRLADLKDRLTIHQGDLLDAETVQTVVRAAQPQVIFHLAMAPGHPCSPAERSLSLAVATLGTAHLLEAARAAGVARVVHGGSSLEYGPRERALEESDPLQPKTFRGLAKATASMVASWYALHGGLNVTILRFFSVYGPWESPSRFIPTVLRAAIRGEEIRLTAPGFRHDFVFVEDVVAACLRAAEAELASGEVFNIGSGQQWANEEVVALVERLVGHRLPVRVGAYPAQPPDTHHWQANIAKARALLGWAPAHSLEEGLRKTLTWMQEHHDQLS</sequence>
<reference evidence="4" key="1">
    <citation type="journal article" date="2020" name="mSystems">
        <title>Genome- and Community-Level Interaction Insights into Carbon Utilization and Element Cycling Functions of Hydrothermarchaeota in Hydrothermal Sediment.</title>
        <authorList>
            <person name="Zhou Z."/>
            <person name="Liu Y."/>
            <person name="Xu W."/>
            <person name="Pan J."/>
            <person name="Luo Z.H."/>
            <person name="Li M."/>
        </authorList>
    </citation>
    <scope>NUCLEOTIDE SEQUENCE [LARGE SCALE GENOMIC DNA]</scope>
    <source>
        <strain evidence="3">SpSt-186</strain>
        <strain evidence="4">SpSt-299</strain>
    </source>
</reference>
<dbReference type="Pfam" id="PF01370">
    <property type="entry name" value="Epimerase"/>
    <property type="match status" value="1"/>
</dbReference>
<feature type="domain" description="NAD-dependent epimerase/dehydratase" evidence="2">
    <location>
        <begin position="9"/>
        <end position="240"/>
    </location>
</feature>
<accession>A0A7C2NDI0</accession>
<proteinExistence type="inferred from homology"/>
<evidence type="ECO:0000313" key="3">
    <source>
        <dbReference type="EMBL" id="HEQ88454.1"/>
    </source>
</evidence>
<protein>
    <submittedName>
        <fullName evidence="4">NAD-dependent epimerase/dehydratase family protein</fullName>
    </submittedName>
</protein>
<dbReference type="InterPro" id="IPR036291">
    <property type="entry name" value="NAD(P)-bd_dom_sf"/>
</dbReference>
<name>A0A7C2NDI0_9BACT</name>
<dbReference type="AlphaFoldDB" id="A0A7C2NDI0"/>
<dbReference type="EMBL" id="DSHW01000262">
    <property type="protein sequence ID" value="HEQ88454.1"/>
    <property type="molecule type" value="Genomic_DNA"/>
</dbReference>
<comment type="similarity">
    <text evidence="1">Belongs to the NAD(P)-dependent epimerase/dehydratase family.</text>
</comment>
<dbReference type="InterPro" id="IPR001509">
    <property type="entry name" value="Epimerase_deHydtase"/>
</dbReference>
<organism evidence="4">
    <name type="scientific">Thermoanaerobaculum aquaticum</name>
    <dbReference type="NCBI Taxonomy" id="1312852"/>
    <lineage>
        <taxon>Bacteria</taxon>
        <taxon>Pseudomonadati</taxon>
        <taxon>Acidobacteriota</taxon>
        <taxon>Thermoanaerobaculia</taxon>
        <taxon>Thermoanaerobaculales</taxon>
        <taxon>Thermoanaerobaculaceae</taxon>
        <taxon>Thermoanaerobaculum</taxon>
    </lineage>
</organism>
<comment type="caution">
    <text evidence="4">The sequence shown here is derived from an EMBL/GenBank/DDBJ whole genome shotgun (WGS) entry which is preliminary data.</text>
</comment>